<evidence type="ECO:0000313" key="7">
    <source>
        <dbReference type="Proteomes" id="UP000289465"/>
    </source>
</evidence>
<evidence type="ECO:0000256" key="3">
    <source>
        <dbReference type="ARBA" id="ARBA00022857"/>
    </source>
</evidence>
<accession>A0A446CAD3</accession>
<gene>
    <name evidence="6" type="primary">rutE</name>
    <name evidence="6" type="ORF">AVE30378_01303</name>
</gene>
<dbReference type="CDD" id="cd02148">
    <property type="entry name" value="RutE-like"/>
    <property type="match status" value="1"/>
</dbReference>
<dbReference type="InterPro" id="IPR029479">
    <property type="entry name" value="Nitroreductase"/>
</dbReference>
<dbReference type="InterPro" id="IPR050461">
    <property type="entry name" value="Nitroreductase_HadB/RutE"/>
</dbReference>
<feature type="domain" description="Nitroreductase" evidence="5">
    <location>
        <begin position="29"/>
        <end position="186"/>
    </location>
</feature>
<dbReference type="PROSITE" id="PS51257">
    <property type="entry name" value="PROKAR_LIPOPROTEIN"/>
    <property type="match status" value="1"/>
</dbReference>
<dbReference type="Proteomes" id="UP000289465">
    <property type="component" value="Unassembled WGS sequence"/>
</dbReference>
<keyword evidence="4 6" id="KW-0560">Oxidoreductase</keyword>
<proteinExistence type="predicted"/>
<reference evidence="6 7" key="1">
    <citation type="submission" date="2018-07" db="EMBL/GenBank/DDBJ databases">
        <authorList>
            <person name="Peeters C."/>
        </authorList>
    </citation>
    <scope>NUCLEOTIDE SEQUENCE [LARGE SCALE GENOMIC DNA]</scope>
    <source>
        <strain evidence="6 7">LMG 30378</strain>
    </source>
</reference>
<dbReference type="InterPro" id="IPR023936">
    <property type="entry name" value="RutE-like"/>
</dbReference>
<dbReference type="SUPFAM" id="SSF55469">
    <property type="entry name" value="FMN-dependent nitroreductase-like"/>
    <property type="match status" value="1"/>
</dbReference>
<dbReference type="OrthoDB" id="9809288at2"/>
<dbReference type="PANTHER" id="PTHR43543:SF1">
    <property type="entry name" value="MALONIC SEMIALDEHYDE REDUCTASE RUTE-RELATED"/>
    <property type="match status" value="1"/>
</dbReference>
<dbReference type="InterPro" id="IPR000415">
    <property type="entry name" value="Nitroreductase-like"/>
</dbReference>
<dbReference type="EMBL" id="UFQC01000005">
    <property type="protein sequence ID" value="SSW64868.1"/>
    <property type="molecule type" value="Genomic_DNA"/>
</dbReference>
<evidence type="ECO:0000256" key="1">
    <source>
        <dbReference type="ARBA" id="ARBA00022630"/>
    </source>
</evidence>
<name>A0A446CAD3_9BURK</name>
<dbReference type="AlphaFoldDB" id="A0A446CAD3"/>
<organism evidence="6 7">
    <name type="scientific">Achromobacter veterisilvae</name>
    <dbReference type="NCBI Taxonomy" id="2069367"/>
    <lineage>
        <taxon>Bacteria</taxon>
        <taxon>Pseudomonadati</taxon>
        <taxon>Pseudomonadota</taxon>
        <taxon>Betaproteobacteria</taxon>
        <taxon>Burkholderiales</taxon>
        <taxon>Alcaligenaceae</taxon>
        <taxon>Achromobacter</taxon>
    </lineage>
</organism>
<dbReference type="EC" id="1.1.1.298" evidence="6"/>
<keyword evidence="2" id="KW-0288">FMN</keyword>
<evidence type="ECO:0000259" key="5">
    <source>
        <dbReference type="Pfam" id="PF00881"/>
    </source>
</evidence>
<dbReference type="Gene3D" id="3.40.109.10">
    <property type="entry name" value="NADH Oxidase"/>
    <property type="match status" value="1"/>
</dbReference>
<evidence type="ECO:0000256" key="4">
    <source>
        <dbReference type="ARBA" id="ARBA00023002"/>
    </source>
</evidence>
<keyword evidence="3" id="KW-0521">NADP</keyword>
<dbReference type="Pfam" id="PF00881">
    <property type="entry name" value="Nitroreductase"/>
    <property type="match status" value="1"/>
</dbReference>
<dbReference type="PANTHER" id="PTHR43543">
    <property type="entry name" value="MALONIC SEMIALDEHYDE REDUCTASE RUTE-RELATED"/>
    <property type="match status" value="1"/>
</dbReference>
<dbReference type="GO" id="GO:0035527">
    <property type="term" value="F:3-hydroxypropionate dehydrogenase (NADP+) activity"/>
    <property type="evidence" value="ECO:0007669"/>
    <property type="project" value="UniProtKB-EC"/>
</dbReference>
<dbReference type="NCBIfam" id="NF003768">
    <property type="entry name" value="PRK05365.1"/>
    <property type="match status" value="1"/>
</dbReference>
<protein>
    <submittedName>
        <fullName evidence="6">Putative malonic semialdehyde reductase RutE</fullName>
        <ecNumber evidence="6">1.1.1.298</ecNumber>
    </submittedName>
</protein>
<keyword evidence="1" id="KW-0285">Flavoprotein</keyword>
<dbReference type="RefSeq" id="WP_129239954.1">
    <property type="nucleotide sequence ID" value="NZ_UFQC01000005.1"/>
</dbReference>
<evidence type="ECO:0000313" key="6">
    <source>
        <dbReference type="EMBL" id="SSW64868.1"/>
    </source>
</evidence>
<sequence>MPDGRNAPDGALWSSPLAGACLDRLFLQARTTRAWQERPVAPALLRELYRLMGMGPTSANCQPARIVFVQSAAGKAELLPLLDAGNREQTRLAPVTAVLACDLHFHERLDFLYPHQPQARGWFTGSPASTRDAALRNASLQHGYFIIAARALGLDCGPMGGFDADAVTRRYFPGGRAEVSFLCNLGYAAAAPLRGRLPRLPFDEACAMA</sequence>
<evidence type="ECO:0000256" key="2">
    <source>
        <dbReference type="ARBA" id="ARBA00022643"/>
    </source>
</evidence>